<dbReference type="GO" id="GO:0030145">
    <property type="term" value="F:manganese ion binding"/>
    <property type="evidence" value="ECO:0007669"/>
    <property type="project" value="InterPro"/>
</dbReference>
<keyword evidence="20" id="KW-1185">Reference proteome</keyword>
<proteinExistence type="inferred from homology"/>
<feature type="compositionally biased region" description="Acidic residues" evidence="17">
    <location>
        <begin position="11"/>
        <end position="21"/>
    </location>
</feature>
<evidence type="ECO:0000256" key="4">
    <source>
        <dbReference type="ARBA" id="ARBA00009028"/>
    </source>
</evidence>
<evidence type="ECO:0000256" key="2">
    <source>
        <dbReference type="ARBA" id="ARBA00004123"/>
    </source>
</evidence>
<evidence type="ECO:0000259" key="18">
    <source>
        <dbReference type="SMART" id="SM01347"/>
    </source>
</evidence>
<evidence type="ECO:0000256" key="17">
    <source>
        <dbReference type="SAM" id="MobiDB-lite"/>
    </source>
</evidence>
<dbReference type="GO" id="GO:0000724">
    <property type="term" value="P:double-strand break repair via homologous recombination"/>
    <property type="evidence" value="ECO:0007669"/>
    <property type="project" value="TreeGrafter"/>
</dbReference>
<keyword evidence="13 16" id="KW-0464">Manganese</keyword>
<evidence type="ECO:0000256" key="7">
    <source>
        <dbReference type="ARBA" id="ARBA00022723"/>
    </source>
</evidence>
<keyword evidence="15 16" id="KW-0469">Meiosis</keyword>
<accession>A0A016TH18</accession>
<evidence type="ECO:0000256" key="3">
    <source>
        <dbReference type="ARBA" id="ARBA00004286"/>
    </source>
</evidence>
<dbReference type="GO" id="GO:0007095">
    <property type="term" value="P:mitotic G2 DNA damage checkpoint signaling"/>
    <property type="evidence" value="ECO:0007669"/>
    <property type="project" value="TreeGrafter"/>
</dbReference>
<dbReference type="GO" id="GO:0000723">
    <property type="term" value="P:telomere maintenance"/>
    <property type="evidence" value="ECO:0007669"/>
    <property type="project" value="TreeGrafter"/>
</dbReference>
<evidence type="ECO:0000256" key="14">
    <source>
        <dbReference type="ARBA" id="ARBA00023242"/>
    </source>
</evidence>
<dbReference type="SMART" id="SM01347">
    <property type="entry name" value="Mre11_DNA_bind"/>
    <property type="match status" value="1"/>
</dbReference>
<evidence type="ECO:0000256" key="9">
    <source>
        <dbReference type="ARBA" id="ARBA00022763"/>
    </source>
</evidence>
<dbReference type="Pfam" id="PF00149">
    <property type="entry name" value="Metallophos"/>
    <property type="match status" value="1"/>
</dbReference>
<evidence type="ECO:0000256" key="13">
    <source>
        <dbReference type="ARBA" id="ARBA00023211"/>
    </source>
</evidence>
<dbReference type="GO" id="GO:0042138">
    <property type="term" value="P:meiotic DNA double-strand break formation"/>
    <property type="evidence" value="ECO:0007669"/>
    <property type="project" value="TreeGrafter"/>
</dbReference>
<dbReference type="InterPro" id="IPR004843">
    <property type="entry name" value="Calcineurin-like_PHP"/>
</dbReference>
<dbReference type="OrthoDB" id="30417at2759"/>
<comment type="similarity">
    <text evidence="4 16">Belongs to the MRE11/RAD32 family.</text>
</comment>
<dbReference type="EMBL" id="JARK01001439">
    <property type="protein sequence ID" value="EYC01903.1"/>
    <property type="molecule type" value="Genomic_DNA"/>
</dbReference>
<dbReference type="PANTHER" id="PTHR10139">
    <property type="entry name" value="DOUBLE-STRAND BREAK REPAIR PROTEIN MRE11"/>
    <property type="match status" value="1"/>
</dbReference>
<evidence type="ECO:0000256" key="6">
    <source>
        <dbReference type="ARBA" id="ARBA00022722"/>
    </source>
</evidence>
<protein>
    <recommendedName>
        <fullName evidence="18">Mre11 DNA-binding domain-containing protein</fullName>
    </recommendedName>
</protein>
<keyword evidence="10 16" id="KW-0378">Hydrolase</keyword>
<keyword evidence="11 16" id="KW-0269">Exonuclease</keyword>
<sequence>MATDRYGDDFFGVDDENEEEENGTKEEEPAVRPAPVNDTLVEQIEKTPNESEDILRILVASDIHVGYGEKKPNLYLDSVNTFEEVLKIAVEKKVDMVLLGGDLFHENNPSRDMQHRVIQLLRQYCLSDREVALEFVSDATVNFEHSHFDRVNYEDANINVGLPIFSIHGNHDDTAGKGLTILDVLHEAGLINLFGKFSDIDQFDVSPILLRKGSTRVALFGIGSQRDDRLCRAFAGQTIRFLRPRAGYDDWFNILVLHQNRPRRSTHRSTGAYLPEQYIPTFFDLVLWGHEHESKPHCQYVASSDAMGDGFFILQPGSTVATSLTKEEALQKHVFLIKVKGRKFQCKPIPLKTTRPMVVDELILDTLPDGVRLPANGIRPSGGGFVLDEMIVNEKIEEMIREAEKKRGPQQPKLPLLRLKVTYAGPWASMQPVHVRQIGAKFEDRVANATEMVVTRRVTDRKKGKGGSSIEEDALGTVDAACLDQVISEYFNKQPWEERLTVFTHPVIGKALTAFDEDDKVTATKANHDFRAALECPNTVYTAKLSKDVYIWHSSDQCEDMRAHSSFCWVAAHKTRWQSWTARDSMKSKLKQMPAPDLEFEEHGNLKSDDFEMIVRNDLNMLKRRTYGIEERTKPSEEDMEDSDI</sequence>
<dbReference type="AlphaFoldDB" id="A0A016TH18"/>
<dbReference type="InterPro" id="IPR003701">
    <property type="entry name" value="Mre11"/>
</dbReference>
<keyword evidence="9 16" id="KW-0227">DNA damage</keyword>
<evidence type="ECO:0000256" key="8">
    <source>
        <dbReference type="ARBA" id="ARBA00022759"/>
    </source>
</evidence>
<dbReference type="GO" id="GO:0097552">
    <property type="term" value="P:mitochondrial double-strand break repair via homologous recombination"/>
    <property type="evidence" value="ECO:0007669"/>
    <property type="project" value="TreeGrafter"/>
</dbReference>
<gene>
    <name evidence="19" type="primary">Acey_s0103.g3529</name>
    <name evidence="19" type="ORF">Y032_0103g3529</name>
</gene>
<feature type="domain" description="Mre11 DNA-binding" evidence="18">
    <location>
        <begin position="344"/>
        <end position="515"/>
    </location>
</feature>
<evidence type="ECO:0000313" key="20">
    <source>
        <dbReference type="Proteomes" id="UP000024635"/>
    </source>
</evidence>
<dbReference type="SUPFAM" id="SSF56300">
    <property type="entry name" value="Metallo-dependent phosphatases"/>
    <property type="match status" value="1"/>
</dbReference>
<comment type="caution">
    <text evidence="19">The sequence shown here is derived from an EMBL/GenBank/DDBJ whole genome shotgun (WGS) entry which is preliminary data.</text>
</comment>
<evidence type="ECO:0000256" key="5">
    <source>
        <dbReference type="ARBA" id="ARBA00022454"/>
    </source>
</evidence>
<dbReference type="GO" id="GO:0000014">
    <property type="term" value="F:single-stranded DNA endodeoxyribonuclease activity"/>
    <property type="evidence" value="ECO:0007669"/>
    <property type="project" value="TreeGrafter"/>
</dbReference>
<evidence type="ECO:0000256" key="12">
    <source>
        <dbReference type="ARBA" id="ARBA00023204"/>
    </source>
</evidence>
<dbReference type="CDD" id="cd00840">
    <property type="entry name" value="MPP_Mre11_N"/>
    <property type="match status" value="1"/>
</dbReference>
<evidence type="ECO:0000256" key="10">
    <source>
        <dbReference type="ARBA" id="ARBA00022801"/>
    </source>
</evidence>
<dbReference type="Proteomes" id="UP000024635">
    <property type="component" value="Unassembled WGS sequence"/>
</dbReference>
<dbReference type="InterPro" id="IPR029052">
    <property type="entry name" value="Metallo-depent_PP-like"/>
</dbReference>
<organism evidence="19 20">
    <name type="scientific">Ancylostoma ceylanicum</name>
    <dbReference type="NCBI Taxonomy" id="53326"/>
    <lineage>
        <taxon>Eukaryota</taxon>
        <taxon>Metazoa</taxon>
        <taxon>Ecdysozoa</taxon>
        <taxon>Nematoda</taxon>
        <taxon>Chromadorea</taxon>
        <taxon>Rhabditida</taxon>
        <taxon>Rhabditina</taxon>
        <taxon>Rhabditomorpha</taxon>
        <taxon>Strongyloidea</taxon>
        <taxon>Ancylostomatidae</taxon>
        <taxon>Ancylostomatinae</taxon>
        <taxon>Ancylostoma</taxon>
    </lineage>
</organism>
<dbReference type="Pfam" id="PF04152">
    <property type="entry name" value="Mre11_DNA_bind"/>
    <property type="match status" value="1"/>
</dbReference>
<feature type="region of interest" description="Disordered" evidence="17">
    <location>
        <begin position="1"/>
        <end position="38"/>
    </location>
</feature>
<dbReference type="PANTHER" id="PTHR10139:SF1">
    <property type="entry name" value="DOUBLE-STRAND BREAK REPAIR PROTEIN MRE11"/>
    <property type="match status" value="1"/>
</dbReference>
<evidence type="ECO:0000256" key="1">
    <source>
        <dbReference type="ARBA" id="ARBA00001936"/>
    </source>
</evidence>
<dbReference type="Gene3D" id="3.30.110.110">
    <property type="entry name" value="Mre11, capping domain"/>
    <property type="match status" value="1"/>
</dbReference>
<keyword evidence="12 16" id="KW-0234">DNA repair</keyword>
<name>A0A016TH18_9BILA</name>
<comment type="cofactor">
    <cofactor evidence="1">
        <name>Mn(2+)</name>
        <dbReference type="ChEBI" id="CHEBI:29035"/>
    </cofactor>
</comment>
<dbReference type="GO" id="GO:0008296">
    <property type="term" value="F:3'-5'-DNA exonuclease activity"/>
    <property type="evidence" value="ECO:0007669"/>
    <property type="project" value="InterPro"/>
</dbReference>
<dbReference type="InterPro" id="IPR007281">
    <property type="entry name" value="Mre11_DNA-bd"/>
</dbReference>
<keyword evidence="5" id="KW-0158">Chromosome</keyword>
<keyword evidence="14 16" id="KW-0539">Nucleus</keyword>
<keyword evidence="7" id="KW-0479">Metal-binding</keyword>
<dbReference type="GO" id="GO:0030870">
    <property type="term" value="C:Mre11 complex"/>
    <property type="evidence" value="ECO:0007669"/>
    <property type="project" value="InterPro"/>
</dbReference>
<dbReference type="GO" id="GO:0006303">
    <property type="term" value="P:double-strand break repair via nonhomologous end joining"/>
    <property type="evidence" value="ECO:0007669"/>
    <property type="project" value="TreeGrafter"/>
</dbReference>
<dbReference type="Gene3D" id="3.60.21.10">
    <property type="match status" value="1"/>
</dbReference>
<keyword evidence="6 16" id="KW-0540">Nuclease</keyword>
<evidence type="ECO:0000256" key="16">
    <source>
        <dbReference type="RuleBase" id="RU003447"/>
    </source>
</evidence>
<dbReference type="GO" id="GO:0035861">
    <property type="term" value="C:site of double-strand break"/>
    <property type="evidence" value="ECO:0007669"/>
    <property type="project" value="TreeGrafter"/>
</dbReference>
<dbReference type="InterPro" id="IPR038487">
    <property type="entry name" value="Mre11_capping_dom"/>
</dbReference>
<dbReference type="NCBIfam" id="TIGR00583">
    <property type="entry name" value="mre11"/>
    <property type="match status" value="1"/>
</dbReference>
<dbReference type="InterPro" id="IPR041796">
    <property type="entry name" value="Mre11_N"/>
</dbReference>
<evidence type="ECO:0000256" key="11">
    <source>
        <dbReference type="ARBA" id="ARBA00022839"/>
    </source>
</evidence>
<evidence type="ECO:0000313" key="19">
    <source>
        <dbReference type="EMBL" id="EYC01903.1"/>
    </source>
</evidence>
<keyword evidence="8 16" id="KW-0255">Endonuclease</keyword>
<reference evidence="20" key="1">
    <citation type="journal article" date="2015" name="Nat. Genet.">
        <title>The genome and transcriptome of the zoonotic hookworm Ancylostoma ceylanicum identify infection-specific gene families.</title>
        <authorList>
            <person name="Schwarz E.M."/>
            <person name="Hu Y."/>
            <person name="Antoshechkin I."/>
            <person name="Miller M.M."/>
            <person name="Sternberg P.W."/>
            <person name="Aroian R.V."/>
        </authorList>
    </citation>
    <scope>NUCLEOTIDE SEQUENCE</scope>
    <source>
        <strain evidence="20">HY135</strain>
    </source>
</reference>
<evidence type="ECO:0000256" key="15">
    <source>
        <dbReference type="ARBA" id="ARBA00023254"/>
    </source>
</evidence>
<comment type="subcellular location">
    <subcellularLocation>
        <location evidence="3">Chromosome</location>
    </subcellularLocation>
    <subcellularLocation>
        <location evidence="2">Nucleus</location>
    </subcellularLocation>
</comment>
<dbReference type="STRING" id="53326.A0A016TH18"/>
<dbReference type="GO" id="GO:0031573">
    <property type="term" value="P:mitotic intra-S DNA damage checkpoint signaling"/>
    <property type="evidence" value="ECO:0007669"/>
    <property type="project" value="TreeGrafter"/>
</dbReference>
<dbReference type="FunFam" id="3.60.21.10:FF:000011">
    <property type="entry name" value="Double-strand break repair protein"/>
    <property type="match status" value="1"/>
</dbReference>